<dbReference type="InterPro" id="IPR016201">
    <property type="entry name" value="PSI"/>
</dbReference>
<dbReference type="InterPro" id="IPR046800">
    <property type="entry name" value="Plexin_RBD"/>
</dbReference>
<dbReference type="Pfam" id="PF18020">
    <property type="entry name" value="TIG_2"/>
    <property type="match status" value="1"/>
</dbReference>
<comment type="subcellular location">
    <subcellularLocation>
        <location evidence="1">Cell membrane</location>
        <topology evidence="1">Single-pass type I membrane protein</topology>
    </subcellularLocation>
</comment>
<evidence type="ECO:0000256" key="12">
    <source>
        <dbReference type="SAM" id="Phobius"/>
    </source>
</evidence>
<evidence type="ECO:0000256" key="10">
    <source>
        <dbReference type="ARBA" id="ARBA00023180"/>
    </source>
</evidence>
<dbReference type="PROSITE" id="PS50053">
    <property type="entry name" value="UBIQUITIN_2"/>
    <property type="match status" value="1"/>
</dbReference>
<dbReference type="SUPFAM" id="SSF48350">
    <property type="entry name" value="GTPase activation domain, GAP"/>
    <property type="match status" value="1"/>
</dbReference>
<dbReference type="CDD" id="cd00603">
    <property type="entry name" value="IPT_PCSR"/>
    <property type="match status" value="1"/>
</dbReference>
<keyword evidence="3" id="KW-1003">Cell membrane</keyword>
<dbReference type="InterPro" id="IPR008936">
    <property type="entry name" value="Rho_GTPase_activation_prot"/>
</dbReference>
<dbReference type="Pfam" id="PF17960">
    <property type="entry name" value="TIG_plexin"/>
    <property type="match status" value="1"/>
</dbReference>
<dbReference type="PANTHER" id="PTHR22625:SF70">
    <property type="entry name" value="PLEXIN A, ISOFORM A"/>
    <property type="match status" value="1"/>
</dbReference>
<dbReference type="InterPro" id="IPR015943">
    <property type="entry name" value="WD40/YVTN_repeat-like_dom_sf"/>
</dbReference>
<proteinExistence type="inferred from homology"/>
<comment type="similarity">
    <text evidence="2">Belongs to the plexin family.</text>
</comment>
<keyword evidence="8 12" id="KW-0472">Membrane</keyword>
<dbReference type="Pfam" id="PF20170">
    <property type="entry name" value="Plexin_RBD"/>
    <property type="match status" value="1"/>
</dbReference>
<evidence type="ECO:0000256" key="1">
    <source>
        <dbReference type="ARBA" id="ARBA00004251"/>
    </source>
</evidence>
<keyword evidence="7 12" id="KW-1133">Transmembrane helix</keyword>
<keyword evidence="9" id="KW-1015">Disulfide bond</keyword>
<dbReference type="Gene3D" id="1.10.506.10">
    <property type="entry name" value="GTPase Activation - p120gap, domain 1"/>
    <property type="match status" value="3"/>
</dbReference>
<keyword evidence="6" id="KW-0677">Repeat</keyword>
<dbReference type="Pfam" id="PF08337">
    <property type="entry name" value="Plexin_cytopl"/>
    <property type="match status" value="1"/>
</dbReference>
<dbReference type="PROSITE" id="PS51004">
    <property type="entry name" value="SEMA"/>
    <property type="match status" value="1"/>
</dbReference>
<feature type="domain" description="Ubiquitin-like" evidence="13">
    <location>
        <begin position="1460"/>
        <end position="1563"/>
    </location>
</feature>
<keyword evidence="16" id="KW-1185">Reference proteome</keyword>
<dbReference type="GO" id="GO:0005886">
    <property type="term" value="C:plasma membrane"/>
    <property type="evidence" value="ECO:0007669"/>
    <property type="project" value="UniProtKB-SubCell"/>
</dbReference>
<dbReference type="Pfam" id="PF01403">
    <property type="entry name" value="Sema"/>
    <property type="match status" value="1"/>
</dbReference>
<dbReference type="Gene3D" id="2.60.40.10">
    <property type="entry name" value="Immunoglobulins"/>
    <property type="match status" value="3"/>
</dbReference>
<evidence type="ECO:0000256" key="9">
    <source>
        <dbReference type="ARBA" id="ARBA00023157"/>
    </source>
</evidence>
<evidence type="ECO:0000256" key="6">
    <source>
        <dbReference type="ARBA" id="ARBA00022737"/>
    </source>
</evidence>
<dbReference type="InterPro" id="IPR041019">
    <property type="entry name" value="TIG1_plexin"/>
</dbReference>
<dbReference type="InterPro" id="IPR002909">
    <property type="entry name" value="IPT_dom"/>
</dbReference>
<keyword evidence="5" id="KW-0732">Signal</keyword>
<reference evidence="15 16" key="1">
    <citation type="journal article" date="2017" name="PLoS Biol.">
        <title>The sea cucumber genome provides insights into morphological evolution and visceral regeneration.</title>
        <authorList>
            <person name="Zhang X."/>
            <person name="Sun L."/>
            <person name="Yuan J."/>
            <person name="Sun Y."/>
            <person name="Gao Y."/>
            <person name="Zhang L."/>
            <person name="Li S."/>
            <person name="Dai H."/>
            <person name="Hamel J.F."/>
            <person name="Liu C."/>
            <person name="Yu Y."/>
            <person name="Liu S."/>
            <person name="Lin W."/>
            <person name="Guo K."/>
            <person name="Jin S."/>
            <person name="Xu P."/>
            <person name="Storey K.B."/>
            <person name="Huan P."/>
            <person name="Zhang T."/>
            <person name="Zhou Y."/>
            <person name="Zhang J."/>
            <person name="Lin C."/>
            <person name="Li X."/>
            <person name="Xing L."/>
            <person name="Huo D."/>
            <person name="Sun M."/>
            <person name="Wang L."/>
            <person name="Mercier A."/>
            <person name="Li F."/>
            <person name="Yang H."/>
            <person name="Xiang J."/>
        </authorList>
    </citation>
    <scope>NUCLEOTIDE SEQUENCE [LARGE SCALE GENOMIC DNA]</scope>
    <source>
        <strain evidence="15">Shaxun</strain>
        <tissue evidence="15">Muscle</tissue>
    </source>
</reference>
<dbReference type="SMART" id="SM00429">
    <property type="entry name" value="IPT"/>
    <property type="match status" value="3"/>
</dbReference>
<dbReference type="STRING" id="307972.A0A2G8KLG2"/>
<dbReference type="SMART" id="SM00630">
    <property type="entry name" value="Sema"/>
    <property type="match status" value="1"/>
</dbReference>
<dbReference type="InterPro" id="IPR000626">
    <property type="entry name" value="Ubiquitin-like_dom"/>
</dbReference>
<dbReference type="SMART" id="SM00423">
    <property type="entry name" value="PSI"/>
    <property type="match status" value="3"/>
</dbReference>
<gene>
    <name evidence="15" type="ORF">BSL78_14328</name>
</gene>
<dbReference type="GO" id="GO:0030334">
    <property type="term" value="P:regulation of cell migration"/>
    <property type="evidence" value="ECO:0007669"/>
    <property type="project" value="TreeGrafter"/>
</dbReference>
<feature type="domain" description="Sema" evidence="14">
    <location>
        <begin position="31"/>
        <end position="512"/>
    </location>
</feature>
<evidence type="ECO:0000256" key="4">
    <source>
        <dbReference type="ARBA" id="ARBA00022692"/>
    </source>
</evidence>
<dbReference type="InterPro" id="IPR002165">
    <property type="entry name" value="Plexin_repeat"/>
</dbReference>
<dbReference type="InterPro" id="IPR001627">
    <property type="entry name" value="Semap_dom"/>
</dbReference>
<feature type="transmembrane region" description="Helical" evidence="12">
    <location>
        <begin position="1253"/>
        <end position="1281"/>
    </location>
</feature>
<dbReference type="Pfam" id="PF01833">
    <property type="entry name" value="TIG"/>
    <property type="match status" value="4"/>
</dbReference>
<dbReference type="Pfam" id="PF01437">
    <property type="entry name" value="PSI"/>
    <property type="match status" value="1"/>
</dbReference>
<accession>A0A2G8KLG2</accession>
<evidence type="ECO:0000256" key="8">
    <source>
        <dbReference type="ARBA" id="ARBA00023136"/>
    </source>
</evidence>
<evidence type="ECO:0000256" key="7">
    <source>
        <dbReference type="ARBA" id="ARBA00022989"/>
    </source>
</evidence>
<name>A0A2G8KLG2_STIJA</name>
<dbReference type="GO" id="GO:0017154">
    <property type="term" value="F:semaphorin receptor activity"/>
    <property type="evidence" value="ECO:0007669"/>
    <property type="project" value="InterPro"/>
</dbReference>
<dbReference type="InterPro" id="IPR031148">
    <property type="entry name" value="Plexin"/>
</dbReference>
<dbReference type="GO" id="GO:0002116">
    <property type="term" value="C:semaphorin receptor complex"/>
    <property type="evidence" value="ECO:0007669"/>
    <property type="project" value="TreeGrafter"/>
</dbReference>
<evidence type="ECO:0000256" key="2">
    <source>
        <dbReference type="ARBA" id="ARBA00010297"/>
    </source>
</evidence>
<dbReference type="InterPro" id="IPR013548">
    <property type="entry name" value="Plexin_cytoplasmic_RasGAP_dom"/>
</dbReference>
<dbReference type="CDD" id="cd00102">
    <property type="entry name" value="IPT"/>
    <property type="match status" value="1"/>
</dbReference>
<evidence type="ECO:0000256" key="3">
    <source>
        <dbReference type="ARBA" id="ARBA00022475"/>
    </source>
</evidence>
<dbReference type="OrthoDB" id="125363at2759"/>
<keyword evidence="4 12" id="KW-0812">Transmembrane</keyword>
<dbReference type="SUPFAM" id="SSF101912">
    <property type="entry name" value="Sema domain"/>
    <property type="match status" value="1"/>
</dbReference>
<dbReference type="InterPro" id="IPR014756">
    <property type="entry name" value="Ig_E-set"/>
</dbReference>
<dbReference type="Proteomes" id="UP000230750">
    <property type="component" value="Unassembled WGS sequence"/>
</dbReference>
<evidence type="ECO:0000259" key="13">
    <source>
        <dbReference type="PROSITE" id="PS50053"/>
    </source>
</evidence>
<evidence type="ECO:0000313" key="16">
    <source>
        <dbReference type="Proteomes" id="UP000230750"/>
    </source>
</evidence>
<dbReference type="PANTHER" id="PTHR22625">
    <property type="entry name" value="PLEXIN"/>
    <property type="match status" value="1"/>
</dbReference>
<evidence type="ECO:0000313" key="15">
    <source>
        <dbReference type="EMBL" id="PIK48790.1"/>
    </source>
</evidence>
<dbReference type="InterPro" id="IPR013783">
    <property type="entry name" value="Ig-like_fold"/>
</dbReference>
<sequence>MAAIRRPGDGSTGFAFTQLLKIPRSLTNIHFLTVVFSFLVCRTRAQSYPQFSIPINSNSVFQNQFLDPSDGSLYIGGLNYIYKLNSDLHLIQSEQTGPVDDSPECRPPPFNCEEPKTITDNYNKVILVHQNSLITCGSIYQGTCRIRDPGSLNITFDDSIREVVPNTPSGLAVAFIANGATERVLYVASSYGDWLRDPPTVSTRLISRSPPDDQLFKVTSEHADISIRQTVLDGSPADQPFNISYIYGFTSGQFSYFAASQPSGYSTISRYTSKLVRVCHGDPDFNSYIELPLVCGGMIEDDEYNLIQSAHLASLSLDGDEVKDVLVASFSKSETLTSPTPSSDSAICIYSVDDINQAFYDRRLDCAQKGTDNTEISWAGSRECSKSEILFGRISQSSPADYCHTFNTQTPLGGDNGAITISARPVYESTNYITAVAAVQHFETPVIFTGGDSGNFQKGLFSPQLRLDGSSAEVYESLDLHETPVIRNGLLLSEDGEFIFITSEDQITKVPVEECHEYTTCEECHKALDPYCGWCSLQAECTRRIDSQCVGSQNGTSLRWLSNQEDECLAITTVEPEFAPAGTVTQLTVHVSNLPTDPEGSLKCEFWDGNTFYGSLPATFGHDMTTVTCDTPGDISTTEGSRTVELQLHYQEAGHSRNIASAPFDFYNCTQLASCSQCAENKYGCQWCLRSNQCIDGMQTCHNDNSINRMDCPLIHSTDEILIPAGQTRELQINGINFPANVSSHRVPASRLEDGLIECEANLFNYSSPDESVSGSLKVFWGTFPLDMENDITVTIYKCNRKAVTMLDDETKPTCGVCLSINERFNCSWCPQLNDCLSPVDANTCPTNELLNKGMACQNPTIVSIFPTSGHVAGGTKLSIFGFNLGLGPTDIKSIAVAGIECTAMVFVSSQELRCTTASSMAPRSGKVTIQFNSNQALSAQSQQEFSFVTPVILYSFPVRGPLSGGTRLVLRGTNLDAGLKRTVAISSNRCEPGYSCEIIESNADEITCKTSEGNVTTTGHISVYFDLGCEEGGDGFTYLNDPVVDSFEKLSSIASGGLDLTISGDYFDIIQEARLEFRIGRDTFTGECSNSSSRATELICTSPNISAASAEFPLSLPVANVSLYLDGVTDYITLGPTFLGSRSMTFDFVVDPKYYPLPGGEEIIQVPYDKQRLTDIVIKGKNLTLASTADDVKVLIGNRVCMIFDLREESVHCRTDGVEIQPRTYSVKVQHGNLEFTVGQVVYLDKEFPWQIVAAIIAAVVALLVLIVIVIILYCCCLNFSNSEKNFKELENQMIAMETVVAQECKEAFAELQTGVLSITNDVEGTGIPMWDYKSYAMWALFPNQPNHPVLRELPGRMDYATEVMKTLLSMAIEEHVRENQEAVLMRRGAHIVEKIVSHWLAFLMYPYLEEVAGDPLFSLFYAIHSQISRGPVDEVTSVARYGLNEGAIIRQKVEHRFMTLYVKGIDNNLDEKEVAVLDCDTISQVKEKILEEIYKTSPYSTRPHKGEVDLEWIDSPSGRRVLLMDYDGAKLEDGWRRLNTLKTYQIPDKASVAILQTQNGNTSLSSSSSSPSRSIIYANMSLTSSMTPIITHEKEPGAQVMHLVKQTNTGTSKKFDTKNQKVIAEIYLTRLLTTKGIIHPFVEDMLTTILSIEEDGSNLPLPIKYLFDFLDEQATKNNIKDPDIVHQWKTNCLQLRFWVNLIKNPNFVFDIKSEDPQWTTACL</sequence>
<dbReference type="EMBL" id="MRZV01000501">
    <property type="protein sequence ID" value="PIK48790.1"/>
    <property type="molecule type" value="Genomic_DNA"/>
</dbReference>
<dbReference type="InterPro" id="IPR041362">
    <property type="entry name" value="TIG2_plexin"/>
</dbReference>
<dbReference type="CDD" id="cd11236">
    <property type="entry name" value="Sema_plexin_like"/>
    <property type="match status" value="1"/>
</dbReference>
<protein>
    <submittedName>
        <fullName evidence="15">Uncharacterized protein</fullName>
    </submittedName>
</protein>
<evidence type="ECO:0000259" key="14">
    <source>
        <dbReference type="PROSITE" id="PS51004"/>
    </source>
</evidence>
<evidence type="ECO:0000256" key="5">
    <source>
        <dbReference type="ARBA" id="ARBA00022729"/>
    </source>
</evidence>
<organism evidence="15 16">
    <name type="scientific">Stichopus japonicus</name>
    <name type="common">Sea cucumber</name>
    <dbReference type="NCBI Taxonomy" id="307972"/>
    <lineage>
        <taxon>Eukaryota</taxon>
        <taxon>Metazoa</taxon>
        <taxon>Echinodermata</taxon>
        <taxon>Eleutherozoa</taxon>
        <taxon>Echinozoa</taxon>
        <taxon>Holothuroidea</taxon>
        <taxon>Aspidochirotacea</taxon>
        <taxon>Aspidochirotida</taxon>
        <taxon>Stichopodidae</taxon>
        <taxon>Apostichopus</taxon>
    </lineage>
</organism>
<comment type="caution">
    <text evidence="11">Lacks conserved residue(s) required for the propagation of feature annotation.</text>
</comment>
<dbReference type="InterPro" id="IPR036352">
    <property type="entry name" value="Semap_dom_sf"/>
</dbReference>
<dbReference type="SUPFAM" id="SSF103575">
    <property type="entry name" value="Plexin repeat"/>
    <property type="match status" value="1"/>
</dbReference>
<evidence type="ECO:0000256" key="11">
    <source>
        <dbReference type="PROSITE-ProRule" id="PRU00352"/>
    </source>
</evidence>
<keyword evidence="10" id="KW-0325">Glycoprotein</keyword>
<comment type="caution">
    <text evidence="15">The sequence shown here is derived from an EMBL/GenBank/DDBJ whole genome shotgun (WGS) entry which is preliminary data.</text>
</comment>
<dbReference type="SUPFAM" id="SSF81296">
    <property type="entry name" value="E set domains"/>
    <property type="match status" value="2"/>
</dbReference>
<dbReference type="Gene3D" id="2.130.10.10">
    <property type="entry name" value="YVTN repeat-like/Quinoprotein amine dehydrogenase"/>
    <property type="match status" value="1"/>
</dbReference>